<reference evidence="2 3" key="2">
    <citation type="submission" date="2018-03" db="EMBL/GenBank/DDBJ databases">
        <title>Genetic Diversity and Phenotypic Plasticity of AHL Mediated Quorum Sensing in Environmental Strains of Vibrio mediterranei.</title>
        <authorList>
            <person name="Lantoine F."/>
            <person name="Vouve F."/>
        </authorList>
    </citation>
    <scope>NUCLEOTIDE SEQUENCE [LARGE SCALE GENOMIC DNA]</scope>
    <source>
        <strain evidence="2 3">17LN0615E</strain>
    </source>
</reference>
<keyword evidence="1" id="KW-0472">Membrane</keyword>
<comment type="caution">
    <text evidence="2">The sequence shown here is derived from an EMBL/GenBank/DDBJ whole genome shotgun (WGS) entry which is preliminary data.</text>
</comment>
<evidence type="ECO:0000313" key="2">
    <source>
        <dbReference type="EMBL" id="PRQ66771.1"/>
    </source>
</evidence>
<keyword evidence="1" id="KW-1133">Transmembrane helix</keyword>
<organism evidence="2 3">
    <name type="scientific">Vibrio mediterranei</name>
    <dbReference type="NCBI Taxonomy" id="689"/>
    <lineage>
        <taxon>Bacteria</taxon>
        <taxon>Pseudomonadati</taxon>
        <taxon>Pseudomonadota</taxon>
        <taxon>Gammaproteobacteria</taxon>
        <taxon>Vibrionales</taxon>
        <taxon>Vibrionaceae</taxon>
        <taxon>Vibrio</taxon>
    </lineage>
</organism>
<reference evidence="2 3" key="1">
    <citation type="submission" date="2017-09" db="EMBL/GenBank/DDBJ databases">
        <authorList>
            <person name="Girard L."/>
            <person name="Lami R."/>
            <person name="Suzuki M."/>
            <person name="Baudart J."/>
        </authorList>
    </citation>
    <scope>NUCLEOTIDE SEQUENCE [LARGE SCALE GENOMIC DNA]</scope>
    <source>
        <strain evidence="2 3">17LN0615E</strain>
    </source>
</reference>
<dbReference type="Proteomes" id="UP000238163">
    <property type="component" value="Unassembled WGS sequence"/>
</dbReference>
<dbReference type="RefSeq" id="WP_038227531.1">
    <property type="nucleotide sequence ID" value="NZ_FLLQ01000001.1"/>
</dbReference>
<gene>
    <name evidence="2" type="ORF">COR51_14865</name>
</gene>
<protein>
    <submittedName>
        <fullName evidence="2">DNA mismatch repair protein</fullName>
    </submittedName>
</protein>
<accession>A0ABX5DEN8</accession>
<evidence type="ECO:0000313" key="3">
    <source>
        <dbReference type="Proteomes" id="UP000238163"/>
    </source>
</evidence>
<sequence length="171" mass="19462">MKVALPPAWVMVSVGLILNITAIILSSQVLDKMSGEVAMLQERKNSNLYSIQLAWNQVETLERKRETLQLHLAQSQTITPEISQLLRGQLARWVNADVPEIELANLSELMRLINKAQQGQRNIIDELYLDNLSLTEAIQFVEEEMAYYKNIALFLQIFGLALILARDLSVR</sequence>
<proteinExistence type="predicted"/>
<dbReference type="EMBL" id="NWTN01000009">
    <property type="protein sequence ID" value="PRQ66771.1"/>
    <property type="molecule type" value="Genomic_DNA"/>
</dbReference>
<name>A0ABX5DEN8_9VIBR</name>
<keyword evidence="1" id="KW-0812">Transmembrane</keyword>
<keyword evidence="3" id="KW-1185">Reference proteome</keyword>
<feature type="transmembrane region" description="Helical" evidence="1">
    <location>
        <begin position="6"/>
        <end position="25"/>
    </location>
</feature>
<evidence type="ECO:0000256" key="1">
    <source>
        <dbReference type="SAM" id="Phobius"/>
    </source>
</evidence>